<feature type="transmembrane region" description="Helical" evidence="6">
    <location>
        <begin position="68"/>
        <end position="84"/>
    </location>
</feature>
<dbReference type="STRING" id="27342.A0A0H2S965"/>
<reference evidence="10 11" key="1">
    <citation type="submission" date="2015-04" db="EMBL/GenBank/DDBJ databases">
        <title>Complete genome sequence of Schizopora paradoxa KUC8140, a cosmopolitan wood degrader in East Asia.</title>
        <authorList>
            <consortium name="DOE Joint Genome Institute"/>
            <person name="Min B."/>
            <person name="Park H."/>
            <person name="Jang Y."/>
            <person name="Kim J.-J."/>
            <person name="Kim K.H."/>
            <person name="Pangilinan J."/>
            <person name="Lipzen A."/>
            <person name="Riley R."/>
            <person name="Grigoriev I.V."/>
            <person name="Spatafora J.W."/>
            <person name="Choi I.-G."/>
        </authorList>
    </citation>
    <scope>NUCLEOTIDE SEQUENCE [LARGE SCALE GENOMIC DNA]</scope>
    <source>
        <strain evidence="10 11">KUC8140</strain>
    </source>
</reference>
<dbReference type="AlphaFoldDB" id="A0A0H2S965"/>
<dbReference type="Pfam" id="PF10337">
    <property type="entry name" value="ArAE_2_N"/>
    <property type="match status" value="1"/>
</dbReference>
<keyword evidence="11" id="KW-1185">Reference proteome</keyword>
<evidence type="ECO:0000256" key="1">
    <source>
        <dbReference type="ARBA" id="ARBA00004141"/>
    </source>
</evidence>
<name>A0A0H2S965_9AGAM</name>
<dbReference type="InterPro" id="IPR018823">
    <property type="entry name" value="ArAE_2_N"/>
</dbReference>
<dbReference type="InterPro" id="IPR049453">
    <property type="entry name" value="Memb_transporter_dom"/>
</dbReference>
<sequence length="1090" mass="122300">MAKSATEQATKADTPPPRKPLGTRILDALPIFISSNLRSKRSRKIWIRCWVAAWASFVLMLPQKSLTALGNASFFGILTSLLIPPNAPVQMYLFGITIYMVGECVGWSIGCIAMKIALKVRNQTVTRESLLRVEQMAASSGSANPEAVFEEKLFEGAFLDTRASVIYGVLIAIGAAFFAFARARVPKLFFFSMFGMIFLDAFCTYGPLFPIADYTVVDTIVISASCSMAIGIACCVLIFPETMNHWYLDTVADLLGALKGYSALHRKVLDYNPDEVSQDADGVVSKSAAVREGLLMGIQALGMKSALINVEFSFGRWSGDDAKAIEEPLKVLVSRMSGFDSFPRLMTRYQKERANQVFKSSAGAVTAITLVDHQTAAANINDIEEIAGDTEIIRQLISRRRDLEEKFNVRCEDVFVNLRSSTSELRDALTRSIGAVQNAISVVNTCRWRESRQLARFTMAEKELDDAVENLRLCLDEYKHDKRYIMLQPFIPLLQAVDDATRDGDAFEAEAERRGLPIRSLIIACVYASNLVVSSDASIELLDLVRETCHKRRKARLWAPSKLRQIAHWLMRRERSESQIGDEDDPAELEQEEVKKTAQYKLDPDSRPPGNAFQTFMNKLHLLYLWFSSAEGIFVVKYTILTVVMWIPSVFKSSAKFYYEQKGLWALVMAQTTCYMFAADQFFNYVMRLTGTFLGLVVALFTWYAGNGHGNGNPYGLAAAFGVVLIPVAFGRAFLKPMFQIPYLMFTSTLSLAIGYSWIDGHLFVIGSPGIGWEVVWKRFVVVASGCVGSFLVMIIPPTTMSGRKAVRTRHAAVITELSSLYALLMSGWITDFEAAEETAQSPKKRLRGLVPLSTSTFALHEKANEKGISTEAAPPSNLSFSYPPQIQKQKMKWIVEFSRRMIALSQQIQALKMQTMMSRWEGNFRGTWPFKEYMGLIEYEGNMLAALQQLAGSLDRLDSDWKTTLNQRSLILNPDFITDVMSTFALVAQSLRTSEPMHQILPTSLLDRLLFEHTTKTLVALHRPIERTEYVEKVQNPEFMYFATGIASVSLIIGSLDDMHKATKRLCGEVPFSGFDRWRAEYEQHFYGP</sequence>
<dbReference type="PANTHER" id="PTHR37994">
    <property type="entry name" value="ARAE_2_N DOMAIN-CONTAINING PROTEIN-RELATED"/>
    <property type="match status" value="1"/>
</dbReference>
<dbReference type="Proteomes" id="UP000053477">
    <property type="component" value="Unassembled WGS sequence"/>
</dbReference>
<keyword evidence="3 6" id="KW-1133">Transmembrane helix</keyword>
<feature type="transmembrane region" description="Helical" evidence="6">
    <location>
        <begin position="188"/>
        <end position="208"/>
    </location>
</feature>
<dbReference type="OrthoDB" id="2274698at2759"/>
<dbReference type="Pfam" id="PF13515">
    <property type="entry name" value="FUSC_2"/>
    <property type="match status" value="1"/>
</dbReference>
<evidence type="ECO:0000256" key="3">
    <source>
        <dbReference type="ARBA" id="ARBA00022989"/>
    </source>
</evidence>
<dbReference type="EMBL" id="KQ085960">
    <property type="protein sequence ID" value="KLO13391.1"/>
    <property type="molecule type" value="Genomic_DNA"/>
</dbReference>
<feature type="transmembrane region" description="Helical" evidence="6">
    <location>
        <begin position="164"/>
        <end position="181"/>
    </location>
</feature>
<evidence type="ECO:0000256" key="4">
    <source>
        <dbReference type="ARBA" id="ARBA00023136"/>
    </source>
</evidence>
<dbReference type="Pfam" id="PF10334">
    <property type="entry name" value="BRE4"/>
    <property type="match status" value="1"/>
</dbReference>
<feature type="transmembrane region" description="Helical" evidence="6">
    <location>
        <begin position="45"/>
        <end position="62"/>
    </location>
</feature>
<feature type="compositionally biased region" description="Polar residues" evidence="5">
    <location>
        <begin position="1"/>
        <end position="11"/>
    </location>
</feature>
<feature type="transmembrane region" description="Helical" evidence="6">
    <location>
        <begin position="742"/>
        <end position="759"/>
    </location>
</feature>
<evidence type="ECO:0000256" key="5">
    <source>
        <dbReference type="SAM" id="MobiDB-lite"/>
    </source>
</evidence>
<evidence type="ECO:0000259" key="9">
    <source>
        <dbReference type="Pfam" id="PF13515"/>
    </source>
</evidence>
<feature type="transmembrane region" description="Helical" evidence="6">
    <location>
        <begin position="220"/>
        <end position="239"/>
    </location>
</feature>
<evidence type="ECO:0008006" key="12">
    <source>
        <dbReference type="Google" id="ProtNLM"/>
    </source>
</evidence>
<evidence type="ECO:0000256" key="2">
    <source>
        <dbReference type="ARBA" id="ARBA00022692"/>
    </source>
</evidence>
<feature type="transmembrane region" description="Helical" evidence="6">
    <location>
        <begin position="717"/>
        <end position="735"/>
    </location>
</feature>
<dbReference type="GO" id="GO:0016020">
    <property type="term" value="C:membrane"/>
    <property type="evidence" value="ECO:0007669"/>
    <property type="project" value="UniProtKB-SubCell"/>
</dbReference>
<evidence type="ECO:0000259" key="7">
    <source>
        <dbReference type="Pfam" id="PF10334"/>
    </source>
</evidence>
<feature type="domain" description="Putative ER transporter 6TM N-terminal" evidence="8">
    <location>
        <begin position="29"/>
        <end position="486"/>
    </location>
</feature>
<keyword evidence="2 6" id="KW-0812">Transmembrane</keyword>
<evidence type="ECO:0000259" key="8">
    <source>
        <dbReference type="Pfam" id="PF10337"/>
    </source>
</evidence>
<gene>
    <name evidence="10" type="ORF">SCHPADRAFT_890056</name>
</gene>
<proteinExistence type="predicted"/>
<dbReference type="PANTHER" id="PTHR37994:SF3">
    <property type="entry name" value="ER TRANSPORTER 6TM N-TERMINAL DOMAIN-CONTAINING PROTEIN"/>
    <property type="match status" value="1"/>
</dbReference>
<feature type="transmembrane region" description="Helical" evidence="6">
    <location>
        <begin position="623"/>
        <end position="647"/>
    </location>
</feature>
<organism evidence="10 11">
    <name type="scientific">Schizopora paradoxa</name>
    <dbReference type="NCBI Taxonomy" id="27342"/>
    <lineage>
        <taxon>Eukaryota</taxon>
        <taxon>Fungi</taxon>
        <taxon>Dikarya</taxon>
        <taxon>Basidiomycota</taxon>
        <taxon>Agaricomycotina</taxon>
        <taxon>Agaricomycetes</taxon>
        <taxon>Hymenochaetales</taxon>
        <taxon>Schizoporaceae</taxon>
        <taxon>Schizopora</taxon>
    </lineage>
</organism>
<accession>A0A0H2S965</accession>
<feature type="domain" description="Integral membrane bound transporter" evidence="9">
    <location>
        <begin position="660"/>
        <end position="793"/>
    </location>
</feature>
<keyword evidence="4 6" id="KW-0472">Membrane</keyword>
<protein>
    <recommendedName>
        <fullName evidence="12">ER transporter 6TM N-terminal domain-containing protein</fullName>
    </recommendedName>
</protein>
<comment type="subcellular location">
    <subcellularLocation>
        <location evidence="1">Membrane</location>
        <topology evidence="1">Multi-pass membrane protein</topology>
    </subcellularLocation>
</comment>
<feature type="transmembrane region" description="Helical" evidence="6">
    <location>
        <begin position="91"/>
        <end position="118"/>
    </location>
</feature>
<evidence type="ECO:0000256" key="6">
    <source>
        <dbReference type="SAM" id="Phobius"/>
    </source>
</evidence>
<feature type="transmembrane region" description="Helical" evidence="6">
    <location>
        <begin position="685"/>
        <end position="705"/>
    </location>
</feature>
<dbReference type="InParanoid" id="A0A0H2S965"/>
<feature type="domain" description="DUF2421" evidence="7">
    <location>
        <begin position="898"/>
        <end position="1070"/>
    </location>
</feature>
<evidence type="ECO:0000313" key="10">
    <source>
        <dbReference type="EMBL" id="KLO13391.1"/>
    </source>
</evidence>
<evidence type="ECO:0000313" key="11">
    <source>
        <dbReference type="Proteomes" id="UP000053477"/>
    </source>
</evidence>
<dbReference type="InterPro" id="IPR018820">
    <property type="entry name" value="BRE4-related_DUF2421"/>
</dbReference>
<feature type="transmembrane region" description="Helical" evidence="6">
    <location>
        <begin position="779"/>
        <end position="800"/>
    </location>
</feature>
<feature type="region of interest" description="Disordered" evidence="5">
    <location>
        <begin position="1"/>
        <end position="21"/>
    </location>
</feature>